<dbReference type="AlphaFoldDB" id="A0A9K3CWZ6"/>
<feature type="transmembrane region" description="Helical" evidence="1">
    <location>
        <begin position="320"/>
        <end position="343"/>
    </location>
</feature>
<dbReference type="EMBL" id="BDIP01001642">
    <property type="protein sequence ID" value="GIQ84834.1"/>
    <property type="molecule type" value="Genomic_DNA"/>
</dbReference>
<comment type="caution">
    <text evidence="3">The sequence shown here is derived from an EMBL/GenBank/DDBJ whole genome shotgun (WGS) entry which is preliminary data.</text>
</comment>
<keyword evidence="1" id="KW-0812">Transmembrane</keyword>
<proteinExistence type="predicted"/>
<reference evidence="3 4" key="1">
    <citation type="journal article" date="2018" name="PLoS ONE">
        <title>The draft genome of Kipferlia bialata reveals reductive genome evolution in fornicate parasites.</title>
        <authorList>
            <person name="Tanifuji G."/>
            <person name="Takabayashi S."/>
            <person name="Kume K."/>
            <person name="Takagi M."/>
            <person name="Nakayama T."/>
            <person name="Kamikawa R."/>
            <person name="Inagaki Y."/>
            <person name="Hashimoto T."/>
        </authorList>
    </citation>
    <scope>NUCLEOTIDE SEQUENCE [LARGE SCALE GENOMIC DNA]</scope>
    <source>
        <strain evidence="3">NY0173</strain>
    </source>
</reference>
<keyword evidence="1" id="KW-1133">Transmembrane helix</keyword>
<keyword evidence="4" id="KW-1185">Reference proteome</keyword>
<dbReference type="Proteomes" id="UP000265618">
    <property type="component" value="Unassembled WGS sequence"/>
</dbReference>
<sequence length="380" mass="40255">MQVLLGIVCVLLVASAVCVPDVEVKDTPYVDTDGVMWYTETSGSFTLTIGEGDSARALVCPGVGSTRIQCTLAPARGEDGIDFSVDIWAYLAQMTGDASTHTHSAFDDDLYGSVMEMEFFDELDFTFTLYDGMECITAYAESDNAGDAYSCTYGEAEPVPPAQPAITSYASSDADTTYLWYNQEAGSMTVLLDDAGAGGVFLCPGQGDVRVVAEITRDDNRGTGLMLMEAITDAAYTSSLDLAEEVTVLSLLGCFVEDSVDAGYTLDSDSHCVVLWAESDDSSTVVSVRYSVPTTDGEGEGEGEKEDTLWGIPLPYPLPVMLALLGGVLLVVVGVVLAVVCVAKRKGERHTPLEVLETVDAVPQPSVVGMAPIMALPAPM</sequence>
<protein>
    <recommendedName>
        <fullName evidence="5">Ig-like domain-containing protein</fullName>
    </recommendedName>
</protein>
<feature type="chain" id="PRO_5039923818" description="Ig-like domain-containing protein" evidence="2">
    <location>
        <begin position="19"/>
        <end position="380"/>
    </location>
</feature>
<accession>A0A9K3CWZ6</accession>
<keyword evidence="1" id="KW-0472">Membrane</keyword>
<evidence type="ECO:0008006" key="5">
    <source>
        <dbReference type="Google" id="ProtNLM"/>
    </source>
</evidence>
<name>A0A9K3CWZ6_9EUKA</name>
<evidence type="ECO:0000256" key="2">
    <source>
        <dbReference type="SAM" id="SignalP"/>
    </source>
</evidence>
<evidence type="ECO:0000256" key="1">
    <source>
        <dbReference type="SAM" id="Phobius"/>
    </source>
</evidence>
<feature type="signal peptide" evidence="2">
    <location>
        <begin position="1"/>
        <end position="18"/>
    </location>
</feature>
<evidence type="ECO:0000313" key="3">
    <source>
        <dbReference type="EMBL" id="GIQ84834.1"/>
    </source>
</evidence>
<gene>
    <name evidence="3" type="ORF">KIPB_006405</name>
</gene>
<organism evidence="3 4">
    <name type="scientific">Kipferlia bialata</name>
    <dbReference type="NCBI Taxonomy" id="797122"/>
    <lineage>
        <taxon>Eukaryota</taxon>
        <taxon>Metamonada</taxon>
        <taxon>Carpediemonas-like organisms</taxon>
        <taxon>Kipferlia</taxon>
    </lineage>
</organism>
<evidence type="ECO:0000313" key="4">
    <source>
        <dbReference type="Proteomes" id="UP000265618"/>
    </source>
</evidence>
<keyword evidence="2" id="KW-0732">Signal</keyword>